<evidence type="ECO:0000313" key="1">
    <source>
        <dbReference type="EMBL" id="EFH85332.1"/>
    </source>
</evidence>
<organism evidence="1 2">
    <name type="scientific">Ktedonobacter racemifer DSM 44963</name>
    <dbReference type="NCBI Taxonomy" id="485913"/>
    <lineage>
        <taxon>Bacteria</taxon>
        <taxon>Bacillati</taxon>
        <taxon>Chloroflexota</taxon>
        <taxon>Ktedonobacteria</taxon>
        <taxon>Ktedonobacterales</taxon>
        <taxon>Ktedonobacteraceae</taxon>
        <taxon>Ktedonobacter</taxon>
    </lineage>
</organism>
<protein>
    <submittedName>
        <fullName evidence="1">Uncharacterized protein</fullName>
    </submittedName>
</protein>
<dbReference type="Proteomes" id="UP000004508">
    <property type="component" value="Unassembled WGS sequence"/>
</dbReference>
<keyword evidence="2" id="KW-1185">Reference proteome</keyword>
<reference evidence="1 2" key="1">
    <citation type="journal article" date="2011" name="Stand. Genomic Sci.">
        <title>Non-contiguous finished genome sequence and contextual data of the filamentous soil bacterium Ktedonobacter racemifer type strain (SOSP1-21).</title>
        <authorList>
            <person name="Chang Y.J."/>
            <person name="Land M."/>
            <person name="Hauser L."/>
            <person name="Chertkov O."/>
            <person name="Del Rio T.G."/>
            <person name="Nolan M."/>
            <person name="Copeland A."/>
            <person name="Tice H."/>
            <person name="Cheng J.F."/>
            <person name="Lucas S."/>
            <person name="Han C."/>
            <person name="Goodwin L."/>
            <person name="Pitluck S."/>
            <person name="Ivanova N."/>
            <person name="Ovchinikova G."/>
            <person name="Pati A."/>
            <person name="Chen A."/>
            <person name="Palaniappan K."/>
            <person name="Mavromatis K."/>
            <person name="Liolios K."/>
            <person name="Brettin T."/>
            <person name="Fiebig A."/>
            <person name="Rohde M."/>
            <person name="Abt B."/>
            <person name="Goker M."/>
            <person name="Detter J.C."/>
            <person name="Woyke T."/>
            <person name="Bristow J."/>
            <person name="Eisen J.A."/>
            <person name="Markowitz V."/>
            <person name="Hugenholtz P."/>
            <person name="Kyrpides N.C."/>
            <person name="Klenk H.P."/>
            <person name="Lapidus A."/>
        </authorList>
    </citation>
    <scope>NUCLEOTIDE SEQUENCE [LARGE SCALE GENOMIC DNA]</scope>
    <source>
        <strain evidence="2">DSM 44963</strain>
    </source>
</reference>
<dbReference type="EMBL" id="ADVG01000003">
    <property type="protein sequence ID" value="EFH85332.1"/>
    <property type="molecule type" value="Genomic_DNA"/>
</dbReference>
<accession>D6TV06</accession>
<gene>
    <name evidence="1" type="ORF">Krac_6525</name>
</gene>
<name>D6TV06_KTERA</name>
<sequence length="81" mass="9242">MREKVRKDGFFEEYLSSNNISIRVIPSEKLMISLATISCHADLTTFLKDPVPGLKVLRDLRCGFVRRSSNMTLIGLDRVKN</sequence>
<proteinExistence type="predicted"/>
<dbReference type="STRING" id="485913.Krac_6525"/>
<comment type="caution">
    <text evidence="1">The sequence shown here is derived from an EMBL/GenBank/DDBJ whole genome shotgun (WGS) entry which is preliminary data.</text>
</comment>
<evidence type="ECO:0000313" key="2">
    <source>
        <dbReference type="Proteomes" id="UP000004508"/>
    </source>
</evidence>
<dbReference type="AlphaFoldDB" id="D6TV06"/>
<dbReference type="InParanoid" id="D6TV06"/>